<keyword evidence="3 9" id="KW-0732">Signal</keyword>
<comment type="similarity">
    <text evidence="1 9">Belongs to the lysophospholipase family.</text>
</comment>
<keyword evidence="5 8" id="KW-0442">Lipid degradation</keyword>
<dbReference type="GO" id="GO:0004622">
    <property type="term" value="F:phosphatidylcholine lysophospholipase activity"/>
    <property type="evidence" value="ECO:0007669"/>
    <property type="project" value="UniProtKB-EC"/>
</dbReference>
<comment type="catalytic activity">
    <reaction evidence="9">
        <text>a 1-acyl-sn-glycero-3-phosphocholine + H2O = sn-glycerol 3-phosphocholine + a fatty acid + H(+)</text>
        <dbReference type="Rhea" id="RHEA:15177"/>
        <dbReference type="ChEBI" id="CHEBI:15377"/>
        <dbReference type="ChEBI" id="CHEBI:15378"/>
        <dbReference type="ChEBI" id="CHEBI:16870"/>
        <dbReference type="ChEBI" id="CHEBI:28868"/>
        <dbReference type="ChEBI" id="CHEBI:58168"/>
        <dbReference type="EC" id="3.1.1.5"/>
    </reaction>
</comment>
<evidence type="ECO:0000256" key="9">
    <source>
        <dbReference type="RuleBase" id="RU362103"/>
    </source>
</evidence>
<dbReference type="Proteomes" id="UP000038830">
    <property type="component" value="Unassembled WGS sequence"/>
</dbReference>
<organism evidence="11 12">
    <name type="scientific">Cyberlindnera jadinii (strain ATCC 18201 / CBS 1600 / BCRC 20928 / JCM 3617 / NBRC 0987 / NRRL Y-1542)</name>
    <name type="common">Torula yeast</name>
    <name type="synonym">Candida utilis</name>
    <dbReference type="NCBI Taxonomy" id="983966"/>
    <lineage>
        <taxon>Eukaryota</taxon>
        <taxon>Fungi</taxon>
        <taxon>Dikarya</taxon>
        <taxon>Ascomycota</taxon>
        <taxon>Saccharomycotina</taxon>
        <taxon>Saccharomycetes</taxon>
        <taxon>Phaffomycetales</taxon>
        <taxon>Phaffomycetaceae</taxon>
        <taxon>Cyberlindnera</taxon>
    </lineage>
</organism>
<dbReference type="GO" id="GO:0005576">
    <property type="term" value="C:extracellular region"/>
    <property type="evidence" value="ECO:0007669"/>
    <property type="project" value="TreeGrafter"/>
</dbReference>
<evidence type="ECO:0000256" key="5">
    <source>
        <dbReference type="ARBA" id="ARBA00022963"/>
    </source>
</evidence>
<dbReference type="PANTHER" id="PTHR10728:SF33">
    <property type="entry name" value="LYSOPHOSPHOLIPASE 1-RELATED"/>
    <property type="match status" value="1"/>
</dbReference>
<dbReference type="InterPro" id="IPR002642">
    <property type="entry name" value="LysoPLipase_cat_dom"/>
</dbReference>
<keyword evidence="4 8" id="KW-0378">Hydrolase</keyword>
<dbReference type="SUPFAM" id="SSF52151">
    <property type="entry name" value="FabD/lysophospholipase-like"/>
    <property type="match status" value="1"/>
</dbReference>
<evidence type="ECO:0000259" key="10">
    <source>
        <dbReference type="PROSITE" id="PS51210"/>
    </source>
</evidence>
<dbReference type="InterPro" id="IPR016035">
    <property type="entry name" value="Acyl_Trfase/lysoPLipase"/>
</dbReference>
<sequence>MVSISTLLLIAEVAMAYNPHGYKPYKELCPVNVNLARPANALSEREQEWLEKRHEKTDKALLEFLKRSNLEDFDPEEFLSSINRSINIGLAFSGGGYRAMLSGAGQIAALDDRVPGALEHGLGGLLQSSTYLAGLSGGNWLTGSLALNNWSSVPELIDQGKWDLTHDIISPGGFDLGKTAARWNEINNDALQKLNAGFNLTATDLWGRALAYGLFGDNDHGGVKLTFSGIKKFDVFKSADLPFPISLGLARDPHHKDLDLHTPIVEFTPFEIGSWDPAVYAFSDIEYSGTDTENGHPTTDICVKGFDSASFILGISSSLFNLFLVDLDNSDSSGPAYDVVHSLLRKLDLSTYDVAHYTPNPFYKTEYANVDTFTKDKNLYLVDGGIDGEVIPLGPLVQPERDVDVIFAYDNMADSEDNFPNGYSLLRTYQRQFDTQGNGTAFPHVPTVDTFLHDKLSEKPMFLGCNSEDLGDLAAIPPLVVYVPNIAYTAWPNTSTYQLAYSTKQRDAIIKNGFETTTRFNLTIDPDWPKCVSCAIIRREQERNGIAQSAECQACFQEYCWDGPQYSGDAVPQHSLNWTSPSILKREFEEDKDTVVVPELNSTLNVSNASLATTYDSGASSWFASSGVFAVLGLALGAVI</sequence>
<protein>
    <recommendedName>
        <fullName evidence="2 9">Lysophospholipase</fullName>
        <ecNumber evidence="2 9">3.1.1.5</ecNumber>
    </recommendedName>
</protein>
<dbReference type="PROSITE" id="PS51210">
    <property type="entry name" value="PLA2C"/>
    <property type="match status" value="1"/>
</dbReference>
<proteinExistence type="inferred from homology"/>
<evidence type="ECO:0000256" key="2">
    <source>
        <dbReference type="ARBA" id="ARBA00013274"/>
    </source>
</evidence>
<dbReference type="GO" id="GO:0046475">
    <property type="term" value="P:glycerophospholipid catabolic process"/>
    <property type="evidence" value="ECO:0007669"/>
    <property type="project" value="TreeGrafter"/>
</dbReference>
<dbReference type="GO" id="GO:0005886">
    <property type="term" value="C:plasma membrane"/>
    <property type="evidence" value="ECO:0007669"/>
    <property type="project" value="TreeGrafter"/>
</dbReference>
<evidence type="ECO:0000256" key="4">
    <source>
        <dbReference type="ARBA" id="ARBA00022801"/>
    </source>
</evidence>
<accession>A0A0H5C2P8</accession>
<evidence type="ECO:0000313" key="11">
    <source>
        <dbReference type="EMBL" id="CEP22138.1"/>
    </source>
</evidence>
<evidence type="ECO:0000256" key="8">
    <source>
        <dbReference type="PROSITE-ProRule" id="PRU00555"/>
    </source>
</evidence>
<dbReference type="GO" id="GO:0004623">
    <property type="term" value="F:phospholipase A2 activity"/>
    <property type="evidence" value="ECO:0007669"/>
    <property type="project" value="TreeGrafter"/>
</dbReference>
<dbReference type="FunFam" id="3.40.1090.10:FF:000010">
    <property type="entry name" value="Lysophospholipase"/>
    <property type="match status" value="1"/>
</dbReference>
<evidence type="ECO:0000256" key="1">
    <source>
        <dbReference type="ARBA" id="ARBA00008780"/>
    </source>
</evidence>
<feature type="chain" id="PRO_5005118916" description="Lysophospholipase" evidence="9">
    <location>
        <begin position="17"/>
        <end position="640"/>
    </location>
</feature>
<dbReference type="SMART" id="SM00022">
    <property type="entry name" value="PLAc"/>
    <property type="match status" value="1"/>
</dbReference>
<keyword evidence="7" id="KW-0325">Glycoprotein</keyword>
<dbReference type="Gene3D" id="3.40.1090.10">
    <property type="entry name" value="Cytosolic phospholipase A2 catalytic domain"/>
    <property type="match status" value="1"/>
</dbReference>
<feature type="domain" description="PLA2c" evidence="10">
    <location>
        <begin position="28"/>
        <end position="566"/>
    </location>
</feature>
<dbReference type="AlphaFoldDB" id="A0A0H5C2P8"/>
<dbReference type="EMBL" id="CDQK01000003">
    <property type="protein sequence ID" value="CEP22138.1"/>
    <property type="molecule type" value="Genomic_DNA"/>
</dbReference>
<dbReference type="GO" id="GO:0005829">
    <property type="term" value="C:cytosol"/>
    <property type="evidence" value="ECO:0007669"/>
    <property type="project" value="TreeGrafter"/>
</dbReference>
<evidence type="ECO:0000256" key="3">
    <source>
        <dbReference type="ARBA" id="ARBA00022729"/>
    </source>
</evidence>
<evidence type="ECO:0000256" key="7">
    <source>
        <dbReference type="ARBA" id="ARBA00023180"/>
    </source>
</evidence>
<reference evidence="12" key="1">
    <citation type="journal article" date="2015" name="J. Biotechnol.">
        <title>The structure of the Cyberlindnera jadinii genome and its relation to Candida utilis analyzed by the occurrence of single nucleotide polymorphisms.</title>
        <authorList>
            <person name="Rupp O."/>
            <person name="Brinkrolf K."/>
            <person name="Buerth C."/>
            <person name="Kunigo M."/>
            <person name="Schneider J."/>
            <person name="Jaenicke S."/>
            <person name="Goesmann A."/>
            <person name="Puehler A."/>
            <person name="Jaeger K.-E."/>
            <person name="Ernst J.F."/>
        </authorList>
    </citation>
    <scope>NUCLEOTIDE SEQUENCE [LARGE SCALE GENOMIC DNA]</scope>
    <source>
        <strain evidence="12">ATCC 18201 / CBS 1600 / BCRC 20928 / JCM 3617 / NBRC 0987 / NRRL Y-1542</strain>
    </source>
</reference>
<name>A0A0H5C2P8_CYBJN</name>
<feature type="signal peptide" evidence="9">
    <location>
        <begin position="1"/>
        <end position="16"/>
    </location>
</feature>
<dbReference type="Pfam" id="PF01735">
    <property type="entry name" value="PLA2_B"/>
    <property type="match status" value="1"/>
</dbReference>
<dbReference type="EC" id="3.1.1.5" evidence="2 9"/>
<dbReference type="PANTHER" id="PTHR10728">
    <property type="entry name" value="CYTOSOLIC PHOSPHOLIPASE A2"/>
    <property type="match status" value="1"/>
</dbReference>
<keyword evidence="6 8" id="KW-0443">Lipid metabolism</keyword>
<evidence type="ECO:0000256" key="6">
    <source>
        <dbReference type="ARBA" id="ARBA00023098"/>
    </source>
</evidence>
<evidence type="ECO:0000313" key="12">
    <source>
        <dbReference type="Proteomes" id="UP000038830"/>
    </source>
</evidence>
<dbReference type="GO" id="GO:0005783">
    <property type="term" value="C:endoplasmic reticulum"/>
    <property type="evidence" value="ECO:0007669"/>
    <property type="project" value="TreeGrafter"/>
</dbReference>
<gene>
    <name evidence="11" type="primary">PLB5</name>
    <name evidence="11" type="ORF">BN1211_2414</name>
</gene>